<dbReference type="AlphaFoldDB" id="A0A1X7SL50"/>
<protein>
    <submittedName>
        <fullName evidence="1">Uncharacterized protein</fullName>
    </submittedName>
</protein>
<organism evidence="1">
    <name type="scientific">Amphimedon queenslandica</name>
    <name type="common">Sponge</name>
    <dbReference type="NCBI Taxonomy" id="400682"/>
    <lineage>
        <taxon>Eukaryota</taxon>
        <taxon>Metazoa</taxon>
        <taxon>Porifera</taxon>
        <taxon>Demospongiae</taxon>
        <taxon>Heteroscleromorpha</taxon>
        <taxon>Haplosclerida</taxon>
        <taxon>Niphatidae</taxon>
        <taxon>Amphimedon</taxon>
    </lineage>
</organism>
<proteinExistence type="predicted"/>
<accession>A0A1X7SL50</accession>
<evidence type="ECO:0000313" key="1">
    <source>
        <dbReference type="EnsemblMetazoa" id="Aqu2.1.02751_001"/>
    </source>
</evidence>
<dbReference type="EnsemblMetazoa" id="Aqu2.1.02751_001">
    <property type="protein sequence ID" value="Aqu2.1.02751_001"/>
    <property type="gene ID" value="Aqu2.1.02751"/>
</dbReference>
<dbReference type="InParanoid" id="A0A1X7SL50"/>
<reference evidence="1" key="1">
    <citation type="submission" date="2017-05" db="UniProtKB">
        <authorList>
            <consortium name="EnsemblMetazoa"/>
        </authorList>
    </citation>
    <scope>IDENTIFICATION</scope>
</reference>
<sequence length="41" mass="4893">IPPISWIQTTVEQYKFKKLDESCHKRRSRNKKTQGNLTTCK</sequence>
<name>A0A1X7SL50_AMPQE</name>